<evidence type="ECO:0000313" key="2">
    <source>
        <dbReference type="EMBL" id="CAG9135481.1"/>
    </source>
</evidence>
<dbReference type="AlphaFoldDB" id="A0A8S4G761"/>
<dbReference type="EMBL" id="CAJHNJ030000104">
    <property type="protein sequence ID" value="CAG9135481.1"/>
    <property type="molecule type" value="Genomic_DNA"/>
</dbReference>
<dbReference type="Pfam" id="PF18701">
    <property type="entry name" value="DUF5641"/>
    <property type="match status" value="1"/>
</dbReference>
<keyword evidence="3" id="KW-1185">Reference proteome</keyword>
<reference evidence="2" key="1">
    <citation type="submission" date="2020-11" db="EMBL/GenBank/DDBJ databases">
        <authorList>
            <person name="Whiteford S."/>
        </authorList>
    </citation>
    <scope>NUCLEOTIDE SEQUENCE</scope>
</reference>
<accession>A0A8S4G761</accession>
<feature type="domain" description="DUF5641" evidence="1">
    <location>
        <begin position="104"/>
        <end position="197"/>
    </location>
</feature>
<proteinExistence type="predicted"/>
<dbReference type="InterPro" id="IPR036397">
    <property type="entry name" value="RNaseH_sf"/>
</dbReference>
<dbReference type="InterPro" id="IPR012337">
    <property type="entry name" value="RNaseH-like_sf"/>
</dbReference>
<sequence>MANDNINFHFIPAYTPHFGGLWEAGVKSTKYHLRRVLGNCNLTYEELNTTLTQIEAILNSRPLTPLSSEPSDCTPLTPGHLLIGRALTSLPQPDYQDHSTPLLTRFKRIEQLRQHFWERWSKEYVSELQQRVKWRSCKDGLKLDTLVVVKEDNLPPLKWRMGRVVAVHPGSDGIARVADIRTSTGVIRRAFSRICPLPVAPSSC</sequence>
<name>A0A8S4G761_PLUXY</name>
<dbReference type="PANTHER" id="PTHR47331">
    <property type="entry name" value="PHD-TYPE DOMAIN-CONTAINING PROTEIN"/>
    <property type="match status" value="1"/>
</dbReference>
<dbReference type="Proteomes" id="UP000653454">
    <property type="component" value="Unassembled WGS sequence"/>
</dbReference>
<dbReference type="InterPro" id="IPR040676">
    <property type="entry name" value="DUF5641"/>
</dbReference>
<dbReference type="Gene3D" id="3.30.420.10">
    <property type="entry name" value="Ribonuclease H-like superfamily/Ribonuclease H"/>
    <property type="match status" value="1"/>
</dbReference>
<comment type="caution">
    <text evidence="2">The sequence shown here is derived from an EMBL/GenBank/DDBJ whole genome shotgun (WGS) entry which is preliminary data.</text>
</comment>
<organism evidence="2 3">
    <name type="scientific">Plutella xylostella</name>
    <name type="common">Diamondback moth</name>
    <name type="synonym">Plutella maculipennis</name>
    <dbReference type="NCBI Taxonomy" id="51655"/>
    <lineage>
        <taxon>Eukaryota</taxon>
        <taxon>Metazoa</taxon>
        <taxon>Ecdysozoa</taxon>
        <taxon>Arthropoda</taxon>
        <taxon>Hexapoda</taxon>
        <taxon>Insecta</taxon>
        <taxon>Pterygota</taxon>
        <taxon>Neoptera</taxon>
        <taxon>Endopterygota</taxon>
        <taxon>Lepidoptera</taxon>
        <taxon>Glossata</taxon>
        <taxon>Ditrysia</taxon>
        <taxon>Yponomeutoidea</taxon>
        <taxon>Plutellidae</taxon>
        <taxon>Plutella</taxon>
    </lineage>
</organism>
<dbReference type="GO" id="GO:0003676">
    <property type="term" value="F:nucleic acid binding"/>
    <property type="evidence" value="ECO:0007669"/>
    <property type="project" value="InterPro"/>
</dbReference>
<gene>
    <name evidence="2" type="ORF">PLXY2_LOCUS13720</name>
</gene>
<protein>
    <submittedName>
        <fullName evidence="2">(diamondback moth) hypothetical protein</fullName>
    </submittedName>
</protein>
<dbReference type="SUPFAM" id="SSF53098">
    <property type="entry name" value="Ribonuclease H-like"/>
    <property type="match status" value="1"/>
</dbReference>
<evidence type="ECO:0000313" key="3">
    <source>
        <dbReference type="Proteomes" id="UP000653454"/>
    </source>
</evidence>
<evidence type="ECO:0000259" key="1">
    <source>
        <dbReference type="Pfam" id="PF18701"/>
    </source>
</evidence>